<dbReference type="PROSITE" id="PS01039">
    <property type="entry name" value="SBP_BACTERIAL_3"/>
    <property type="match status" value="1"/>
</dbReference>
<evidence type="ECO:0000259" key="7">
    <source>
        <dbReference type="SMART" id="SM00062"/>
    </source>
</evidence>
<dbReference type="PROSITE" id="PS51257">
    <property type="entry name" value="PROKAR_LIPOPROTEIN"/>
    <property type="match status" value="1"/>
</dbReference>
<feature type="signal peptide" evidence="6">
    <location>
        <begin position="1"/>
        <end position="25"/>
    </location>
</feature>
<feature type="chain" id="PRO_5039266002" evidence="6">
    <location>
        <begin position="26"/>
        <end position="316"/>
    </location>
</feature>
<dbReference type="Pfam" id="PF00497">
    <property type="entry name" value="SBP_bac_3"/>
    <property type="match status" value="1"/>
</dbReference>
<feature type="region of interest" description="Disordered" evidence="5">
    <location>
        <begin position="31"/>
        <end position="54"/>
    </location>
</feature>
<dbReference type="SUPFAM" id="SSF53850">
    <property type="entry name" value="Periplasmic binding protein-like II"/>
    <property type="match status" value="1"/>
</dbReference>
<reference evidence="9" key="1">
    <citation type="submission" date="2017-01" db="EMBL/GenBank/DDBJ databases">
        <authorList>
            <person name="Varghese N."/>
            <person name="Submissions S."/>
        </authorList>
    </citation>
    <scope>NUCLEOTIDE SEQUENCE [LARGE SCALE GENOMIC DNA]</scope>
    <source>
        <strain evidence="9">3bp</strain>
    </source>
</reference>
<sequence>MRTTPRKLPLTGLVALAATSTLLLAACTDASQTGTDGSTSGSGDETSAAPSFDPSTIEVDDAAAALLPEDVASAGTLVVGSNTEYAPAEFIDADGKTPIGFDIDVIKAVGATLGLDVEVQSADFPAIIPALGTKYDAGISSFTITEERMQEANMIAFLNAGSAYAVASGNPDDIDPESLCGVTVAVQTGTVQDEDIAVQSQACTDAGEEKIDILQYDSQSDATTNVAGGKAQVLYADSPVIGYAVEQTGGQLEQLGDVFDSAPQGVVVAKDDTELAAAIQAALQSLMDSGQLEEILGAWGSGDAALETAELNPSVG</sequence>
<evidence type="ECO:0000256" key="3">
    <source>
        <dbReference type="ARBA" id="ARBA00022729"/>
    </source>
</evidence>
<evidence type="ECO:0000256" key="4">
    <source>
        <dbReference type="RuleBase" id="RU003744"/>
    </source>
</evidence>
<dbReference type="AlphaFoldDB" id="A0A1N6Q232"/>
<name>A0A1N6Q232_9MICO</name>
<dbReference type="EMBL" id="FTMI01000002">
    <property type="protein sequence ID" value="SIQ10593.1"/>
    <property type="molecule type" value="Genomic_DNA"/>
</dbReference>
<feature type="domain" description="Solute-binding protein family 3/N-terminal" evidence="7">
    <location>
        <begin position="76"/>
        <end position="303"/>
    </location>
</feature>
<dbReference type="Gene3D" id="3.40.190.10">
    <property type="entry name" value="Periplasmic binding protein-like II"/>
    <property type="match status" value="2"/>
</dbReference>
<dbReference type="Proteomes" id="UP000186235">
    <property type="component" value="Unassembled WGS sequence"/>
</dbReference>
<organism evidence="8 9">
    <name type="scientific">Cellulosimicrobium aquatile</name>
    <dbReference type="NCBI Taxonomy" id="1612203"/>
    <lineage>
        <taxon>Bacteria</taxon>
        <taxon>Bacillati</taxon>
        <taxon>Actinomycetota</taxon>
        <taxon>Actinomycetes</taxon>
        <taxon>Micrococcales</taxon>
        <taxon>Promicromonosporaceae</taxon>
        <taxon>Cellulosimicrobium</taxon>
    </lineage>
</organism>
<protein>
    <submittedName>
        <fullName evidence="8">Amino acid ABC transporter substrate-binding protein, PAAT family</fullName>
    </submittedName>
</protein>
<dbReference type="InterPro" id="IPR001638">
    <property type="entry name" value="Solute-binding_3/MltF_N"/>
</dbReference>
<proteinExistence type="inferred from homology"/>
<dbReference type="PANTHER" id="PTHR35936:SF17">
    <property type="entry name" value="ARGININE-BINDING EXTRACELLULAR PROTEIN ARTP"/>
    <property type="match status" value="1"/>
</dbReference>
<dbReference type="SMART" id="SM00062">
    <property type="entry name" value="PBPb"/>
    <property type="match status" value="1"/>
</dbReference>
<dbReference type="GO" id="GO:0030313">
    <property type="term" value="C:cell envelope"/>
    <property type="evidence" value="ECO:0007669"/>
    <property type="project" value="UniProtKB-SubCell"/>
</dbReference>
<evidence type="ECO:0000256" key="2">
    <source>
        <dbReference type="ARBA" id="ARBA00010333"/>
    </source>
</evidence>
<dbReference type="RefSeq" id="WP_061267903.1">
    <property type="nucleotide sequence ID" value="NZ_FTMI01000002.1"/>
</dbReference>
<evidence type="ECO:0000256" key="6">
    <source>
        <dbReference type="SAM" id="SignalP"/>
    </source>
</evidence>
<evidence type="ECO:0000313" key="9">
    <source>
        <dbReference type="Proteomes" id="UP000186235"/>
    </source>
</evidence>
<evidence type="ECO:0000256" key="5">
    <source>
        <dbReference type="SAM" id="MobiDB-lite"/>
    </source>
</evidence>
<comment type="subcellular location">
    <subcellularLocation>
        <location evidence="1">Cell envelope</location>
    </subcellularLocation>
</comment>
<keyword evidence="3 6" id="KW-0732">Signal</keyword>
<gene>
    <name evidence="8" type="ORF">SAMN05518682_1273</name>
</gene>
<evidence type="ECO:0000256" key="1">
    <source>
        <dbReference type="ARBA" id="ARBA00004196"/>
    </source>
</evidence>
<dbReference type="PANTHER" id="PTHR35936">
    <property type="entry name" value="MEMBRANE-BOUND LYTIC MUREIN TRANSGLYCOSYLASE F"/>
    <property type="match status" value="1"/>
</dbReference>
<evidence type="ECO:0000313" key="8">
    <source>
        <dbReference type="EMBL" id="SIQ10593.1"/>
    </source>
</evidence>
<feature type="compositionally biased region" description="Low complexity" evidence="5">
    <location>
        <begin position="31"/>
        <end position="49"/>
    </location>
</feature>
<comment type="similarity">
    <text evidence="2 4">Belongs to the bacterial solute-binding protein 3 family.</text>
</comment>
<dbReference type="CDD" id="cd01004">
    <property type="entry name" value="PBP2_MidA_like"/>
    <property type="match status" value="1"/>
</dbReference>
<accession>A0A1N6Q232</accession>
<keyword evidence="9" id="KW-1185">Reference proteome</keyword>
<dbReference type="GeneID" id="95683230"/>
<dbReference type="InterPro" id="IPR018313">
    <property type="entry name" value="SBP_3_CS"/>
</dbReference>